<feature type="domain" description="SCP" evidence="2">
    <location>
        <begin position="30"/>
        <end position="168"/>
    </location>
</feature>
<dbReference type="SUPFAM" id="SSF55797">
    <property type="entry name" value="PR-1-like"/>
    <property type="match status" value="1"/>
</dbReference>
<accession>A0A803MCQ6</accession>
<name>A0A803MCQ6_CHEQI</name>
<proteinExistence type="predicted"/>
<dbReference type="OMA" id="RYQRDKM"/>
<dbReference type="AlphaFoldDB" id="A0A803MCQ6"/>
<evidence type="ECO:0000259" key="2">
    <source>
        <dbReference type="SMART" id="SM00198"/>
    </source>
</evidence>
<reference evidence="3" key="1">
    <citation type="journal article" date="2017" name="Nature">
        <title>The genome of Chenopodium quinoa.</title>
        <authorList>
            <person name="Jarvis D.E."/>
            <person name="Ho Y.S."/>
            <person name="Lightfoot D.J."/>
            <person name="Schmoeckel S.M."/>
            <person name="Li B."/>
            <person name="Borm T.J.A."/>
            <person name="Ohyanagi H."/>
            <person name="Mineta K."/>
            <person name="Michell C.T."/>
            <person name="Saber N."/>
            <person name="Kharbatia N.M."/>
            <person name="Rupper R.R."/>
            <person name="Sharp A.R."/>
            <person name="Dally N."/>
            <person name="Boughton B.A."/>
            <person name="Woo Y.H."/>
            <person name="Gao G."/>
            <person name="Schijlen E.G.W.M."/>
            <person name="Guo X."/>
            <person name="Momin A.A."/>
            <person name="Negrao S."/>
            <person name="Al-Babili S."/>
            <person name="Gehring C."/>
            <person name="Roessner U."/>
            <person name="Jung C."/>
            <person name="Murphy K."/>
            <person name="Arold S.T."/>
            <person name="Gojobori T."/>
            <person name="van der Linden C.G."/>
            <person name="van Loo E.N."/>
            <person name="Jellen E.N."/>
            <person name="Maughan P.J."/>
            <person name="Tester M."/>
        </authorList>
    </citation>
    <scope>NUCLEOTIDE SEQUENCE [LARGE SCALE GENOMIC DNA]</scope>
    <source>
        <strain evidence="3">cv. PI 614886</strain>
    </source>
</reference>
<evidence type="ECO:0000313" key="3">
    <source>
        <dbReference type="EnsemblPlants" id="AUR62027249-RA:cds"/>
    </source>
</evidence>
<organism evidence="3 4">
    <name type="scientific">Chenopodium quinoa</name>
    <name type="common">Quinoa</name>
    <dbReference type="NCBI Taxonomy" id="63459"/>
    <lineage>
        <taxon>Eukaryota</taxon>
        <taxon>Viridiplantae</taxon>
        <taxon>Streptophyta</taxon>
        <taxon>Embryophyta</taxon>
        <taxon>Tracheophyta</taxon>
        <taxon>Spermatophyta</taxon>
        <taxon>Magnoliopsida</taxon>
        <taxon>eudicotyledons</taxon>
        <taxon>Gunneridae</taxon>
        <taxon>Pentapetalae</taxon>
        <taxon>Caryophyllales</taxon>
        <taxon>Chenopodiaceae</taxon>
        <taxon>Chenopodioideae</taxon>
        <taxon>Atripliceae</taxon>
        <taxon>Chenopodium</taxon>
    </lineage>
</organism>
<sequence>MVHLVTTLLILLFISSAYAQAPPPQPPLAGPAQEYLDAHNQARAQVGVGPLKWSPNLENATARLAMYQRIKFNCQFADLNKSKIKYGANQLWAQGSSVGPKTAVDAWVAEKKYYNHEKNSCEENRQCGVYTQVVWRKSVELGCSQTSCVKNGTSLIVCFYNPPGNVIGESPY</sequence>
<keyword evidence="1" id="KW-0732">Signal</keyword>
<dbReference type="SMART" id="SM00198">
    <property type="entry name" value="SCP"/>
    <property type="match status" value="1"/>
</dbReference>
<keyword evidence="4" id="KW-1185">Reference proteome</keyword>
<feature type="chain" id="PRO_5030663411" description="SCP domain-containing protein" evidence="1">
    <location>
        <begin position="20"/>
        <end position="172"/>
    </location>
</feature>
<dbReference type="FunFam" id="3.40.33.10:FF:000004">
    <property type="entry name" value="CAP, cysteine-rich secretory protein, antigen 5"/>
    <property type="match status" value="1"/>
</dbReference>
<dbReference type="PRINTS" id="PR00837">
    <property type="entry name" value="V5TPXLIKE"/>
</dbReference>
<evidence type="ECO:0000256" key="1">
    <source>
        <dbReference type="SAM" id="SignalP"/>
    </source>
</evidence>
<evidence type="ECO:0000313" key="4">
    <source>
        <dbReference type="Proteomes" id="UP000596660"/>
    </source>
</evidence>
<dbReference type="CDD" id="cd05381">
    <property type="entry name" value="CAP_PR-1"/>
    <property type="match status" value="1"/>
</dbReference>
<dbReference type="EnsemblPlants" id="AUR62027249-RA">
    <property type="protein sequence ID" value="AUR62027249-RA:cds"/>
    <property type="gene ID" value="AUR62027249"/>
</dbReference>
<dbReference type="Gramene" id="AUR62027249-RA">
    <property type="protein sequence ID" value="AUR62027249-RA:cds"/>
    <property type="gene ID" value="AUR62027249"/>
</dbReference>
<dbReference type="PANTHER" id="PTHR10334">
    <property type="entry name" value="CYSTEINE-RICH SECRETORY PROTEIN-RELATED"/>
    <property type="match status" value="1"/>
</dbReference>
<dbReference type="SMR" id="A0A803MCQ6"/>
<reference evidence="3" key="2">
    <citation type="submission" date="2021-03" db="UniProtKB">
        <authorList>
            <consortium name="EnsemblPlants"/>
        </authorList>
    </citation>
    <scope>IDENTIFICATION</scope>
</reference>
<protein>
    <recommendedName>
        <fullName evidence="2">SCP domain-containing protein</fullName>
    </recommendedName>
</protein>
<dbReference type="InterPro" id="IPR001283">
    <property type="entry name" value="CRISP-related"/>
</dbReference>
<dbReference type="InterPro" id="IPR035940">
    <property type="entry name" value="CAP_sf"/>
</dbReference>
<dbReference type="InterPro" id="IPR014044">
    <property type="entry name" value="CAP_dom"/>
</dbReference>
<feature type="signal peptide" evidence="1">
    <location>
        <begin position="1"/>
        <end position="19"/>
    </location>
</feature>
<dbReference type="Proteomes" id="UP000596660">
    <property type="component" value="Unplaced"/>
</dbReference>
<dbReference type="Pfam" id="PF00188">
    <property type="entry name" value="CAP"/>
    <property type="match status" value="1"/>
</dbReference>
<dbReference type="Gene3D" id="3.40.33.10">
    <property type="entry name" value="CAP"/>
    <property type="match status" value="1"/>
</dbReference>